<protein>
    <submittedName>
        <fullName evidence="1">Uncharacterized protein</fullName>
    </submittedName>
</protein>
<organism evidence="1 2">
    <name type="scientific">Alternaria tenuissima</name>
    <dbReference type="NCBI Taxonomy" id="119927"/>
    <lineage>
        <taxon>Eukaryota</taxon>
        <taxon>Fungi</taxon>
        <taxon>Dikarya</taxon>
        <taxon>Ascomycota</taxon>
        <taxon>Pezizomycotina</taxon>
        <taxon>Dothideomycetes</taxon>
        <taxon>Pleosporomycetidae</taxon>
        <taxon>Pleosporales</taxon>
        <taxon>Pleosporineae</taxon>
        <taxon>Pleosporaceae</taxon>
        <taxon>Alternaria</taxon>
        <taxon>Alternaria sect. Alternaria</taxon>
        <taxon>Alternaria alternata complex</taxon>
    </lineage>
</organism>
<name>A0ABY0FTZ6_9PLEO</name>
<evidence type="ECO:0000313" key="2">
    <source>
        <dbReference type="Proteomes" id="UP000293195"/>
    </source>
</evidence>
<gene>
    <name evidence="1" type="ORF">AA0119_g12137</name>
</gene>
<dbReference type="EMBL" id="PDXF01000107">
    <property type="protein sequence ID" value="RYN88128.1"/>
    <property type="molecule type" value="Genomic_DNA"/>
</dbReference>
<comment type="caution">
    <text evidence="1">The sequence shown here is derived from an EMBL/GenBank/DDBJ whole genome shotgun (WGS) entry which is preliminary data.</text>
</comment>
<keyword evidence="2" id="KW-1185">Reference proteome</keyword>
<proteinExistence type="predicted"/>
<evidence type="ECO:0000313" key="1">
    <source>
        <dbReference type="EMBL" id="RYN88128.1"/>
    </source>
</evidence>
<accession>A0ABY0FTZ6</accession>
<sequence>MIFLPPTFFATLFAMPLLKWDDPKVEQPGFEIYWAVSLPTTAIVLSVWHIMSSKRTVFAETWKLINVNSEQRQQEQEHKNLSTEWSQA</sequence>
<reference evidence="2" key="1">
    <citation type="journal article" date="2019" name="bioRxiv">
        <title>Genomics, evolutionary history and diagnostics of the Alternaria alternata species group including apple and Asian pear pathotypes.</title>
        <authorList>
            <person name="Armitage A.D."/>
            <person name="Cockerton H.M."/>
            <person name="Sreenivasaprasad S."/>
            <person name="Woodhall J.W."/>
            <person name="Lane C.R."/>
            <person name="Harrison R.J."/>
            <person name="Clarkson J.P."/>
        </authorList>
    </citation>
    <scope>NUCLEOTIDE SEQUENCE [LARGE SCALE GENOMIC DNA]</scope>
    <source>
        <strain evidence="2">FERA 635</strain>
    </source>
</reference>
<dbReference type="Proteomes" id="UP000293195">
    <property type="component" value="Unassembled WGS sequence"/>
</dbReference>